<evidence type="ECO:0000256" key="3">
    <source>
        <dbReference type="PROSITE-ProRule" id="PRU00221"/>
    </source>
</evidence>
<accession>A0A147BQV4</accession>
<sequence>MLGKTDSSRIFQGYRALGYVCNHVPFTLRYIQRRKEHLVITSIGRSFHTYGGTKLDLLTASSVHEDEITCIAGDARLVYTSCGNTIYSWLRGSELQQTYKRHESKVTLLLPFGKHLVSVDEAGHVIVWEIRTAEIYLELSLEASTFGASALLHPVTYVNKLLLGSYQGTLQLWNIRSGTLVHSFEGWGSGVAALEQSPAVDVVAIGLASGQVMVHNLKFDETLMTFQQDWGPVTAISFRTDGHSQMATGSPLGHVAVWDLEKRRLDSQLLHAHQAAVTGLRFLPDEPLLLTSSPDNSLRMWIFDQSDGGGRLLKQQQGHSGAPCRIRFHGASGNNILSAGLDSTLRCFSTIGDHLNKSLGQASFDRKKAKKHGVLRDPGKMPPVTEFTSETTREKEWDSVAACHRGLAAVTTWSYDRCCMGSHRLMHDRFKGTKGVVALCVSLSSCGNFVTVGCSTGHVDRFNIQSGIHRMTYGKDTAHDGPVRGVVSDALNQLVATGGADSRLCFWGFRDGRPLSRLSLDSPVAKMNLHRESGMLAVATDDFAVCVVDVELRRVVRAFASYFSSVTDMTFSPDARWLVTSSMDALVRTWDLPSGCLVDCFEVPSPVTSLDLSPTGEYLATTHVDDLGVYLWCNATLYGHVTLRPLPVDYVPKVVELPATTLQAADGTEEVLDDGEDMEVGDYESPDQISADMVTLSKLPYSRWQNLLNIEVVKQRNKPKEPPQAPKAAPFFLPTSTGLDPKFALPEDKGGEGGSKIVSFEHFQLSAFGRLLNSCAESGNYTPVLERLKELGPSSIDFEIRGLSPESGGSAEAMLNFLRAMTAGLRSRRDFELIQSYLGLFLKIHADALASEAEFREVLDSLSREQQASWTKLEATFSQSLCIINYLRSAVL</sequence>
<proteinExistence type="predicted"/>
<evidence type="ECO:0000256" key="1">
    <source>
        <dbReference type="ARBA" id="ARBA00022574"/>
    </source>
</evidence>
<dbReference type="Pfam" id="PF04192">
    <property type="entry name" value="Utp21"/>
    <property type="match status" value="1"/>
</dbReference>
<dbReference type="EMBL" id="GEGO01002257">
    <property type="protein sequence ID" value="JAR93147.1"/>
    <property type="molecule type" value="Transcribed_RNA"/>
</dbReference>
<evidence type="ECO:0000256" key="4">
    <source>
        <dbReference type="SAM" id="MobiDB-lite"/>
    </source>
</evidence>
<dbReference type="AlphaFoldDB" id="A0A147BQV4"/>
<dbReference type="SMART" id="SM00320">
    <property type="entry name" value="WD40"/>
    <property type="match status" value="9"/>
</dbReference>
<dbReference type="InterPro" id="IPR059157">
    <property type="entry name" value="WDR36-Utp21_N"/>
</dbReference>
<feature type="repeat" description="WD" evidence="3">
    <location>
        <begin position="270"/>
        <end position="301"/>
    </location>
</feature>
<dbReference type="Gene3D" id="2.130.10.10">
    <property type="entry name" value="YVTN repeat-like/Quinoprotein amine dehydrogenase"/>
    <property type="match status" value="2"/>
</dbReference>
<feature type="domain" description="WDR36/Utp21 N-terminal" evidence="6">
    <location>
        <begin position="39"/>
        <end position="304"/>
    </location>
</feature>
<dbReference type="InterPro" id="IPR019775">
    <property type="entry name" value="WD40_repeat_CS"/>
</dbReference>
<dbReference type="PROSITE" id="PS50294">
    <property type="entry name" value="WD_REPEATS_REGION"/>
    <property type="match status" value="2"/>
</dbReference>
<dbReference type="InterPro" id="IPR007319">
    <property type="entry name" value="WDR36/Utp21_C"/>
</dbReference>
<keyword evidence="2" id="KW-0677">Repeat</keyword>
<evidence type="ECO:0000259" key="6">
    <source>
        <dbReference type="Pfam" id="PF25171"/>
    </source>
</evidence>
<dbReference type="PROSITE" id="PS00678">
    <property type="entry name" value="WD_REPEATS_1"/>
    <property type="match status" value="1"/>
</dbReference>
<feature type="repeat" description="WD" evidence="3">
    <location>
        <begin position="559"/>
        <end position="595"/>
    </location>
</feature>
<dbReference type="GO" id="GO:0032040">
    <property type="term" value="C:small-subunit processome"/>
    <property type="evidence" value="ECO:0007669"/>
    <property type="project" value="InterPro"/>
</dbReference>
<evidence type="ECO:0000256" key="2">
    <source>
        <dbReference type="ARBA" id="ARBA00022737"/>
    </source>
</evidence>
<evidence type="ECO:0000313" key="7">
    <source>
        <dbReference type="EMBL" id="JAR93147.1"/>
    </source>
</evidence>
<dbReference type="InterPro" id="IPR036322">
    <property type="entry name" value="WD40_repeat_dom_sf"/>
</dbReference>
<dbReference type="GO" id="GO:0034388">
    <property type="term" value="C:Pwp2p-containing subcomplex of 90S preribosome"/>
    <property type="evidence" value="ECO:0007669"/>
    <property type="project" value="TreeGrafter"/>
</dbReference>
<dbReference type="Pfam" id="PF25171">
    <property type="entry name" value="Beta-prop_WDR36-Utp21_1st"/>
    <property type="match status" value="1"/>
</dbReference>
<keyword evidence="1 3" id="KW-0853">WD repeat</keyword>
<dbReference type="PANTHER" id="PTHR22840:SF12">
    <property type="entry name" value="WD REPEAT-CONTAINING PROTEIN 36"/>
    <property type="match status" value="1"/>
</dbReference>
<reference evidence="7" key="1">
    <citation type="journal article" date="2018" name="PLoS Negl. Trop. Dis.">
        <title>Sialome diversity of ticks revealed by RNAseq of single tick salivary glands.</title>
        <authorList>
            <person name="Perner J."/>
            <person name="Kropackova S."/>
            <person name="Kopacek P."/>
            <person name="Ribeiro J.M."/>
        </authorList>
    </citation>
    <scope>NUCLEOTIDE SEQUENCE</scope>
    <source>
        <strain evidence="7">Siblings of single egg batch collected in Ceske Budejovice</strain>
        <tissue evidence="7">Salivary glands</tissue>
    </source>
</reference>
<name>A0A147BQV4_IXORI</name>
<dbReference type="PROSITE" id="PS50082">
    <property type="entry name" value="WD_REPEATS_2"/>
    <property type="match status" value="3"/>
</dbReference>
<dbReference type="Pfam" id="PF25168">
    <property type="entry name" value="Beta-prop_WDR36-Utp21_2nd"/>
    <property type="match status" value="1"/>
</dbReference>
<organism evidence="7">
    <name type="scientific">Ixodes ricinus</name>
    <name type="common">Common tick</name>
    <name type="synonym">Acarus ricinus</name>
    <dbReference type="NCBI Taxonomy" id="34613"/>
    <lineage>
        <taxon>Eukaryota</taxon>
        <taxon>Metazoa</taxon>
        <taxon>Ecdysozoa</taxon>
        <taxon>Arthropoda</taxon>
        <taxon>Chelicerata</taxon>
        <taxon>Arachnida</taxon>
        <taxon>Acari</taxon>
        <taxon>Parasitiformes</taxon>
        <taxon>Ixodida</taxon>
        <taxon>Ixodoidea</taxon>
        <taxon>Ixodidae</taxon>
        <taxon>Ixodinae</taxon>
        <taxon>Ixodes</taxon>
    </lineage>
</organism>
<protein>
    <submittedName>
        <fullName evidence="7">Putative u3 small nucleolar rna-associated protein 21</fullName>
    </submittedName>
</protein>
<dbReference type="FunFam" id="2.130.10.10:FF:000109">
    <property type="entry name" value="WD repeat domain 36"/>
    <property type="match status" value="1"/>
</dbReference>
<dbReference type="PANTHER" id="PTHR22840">
    <property type="entry name" value="WD REPEAT-CONTAINING PROTEIN 36"/>
    <property type="match status" value="1"/>
</dbReference>
<dbReference type="GO" id="GO:0006364">
    <property type="term" value="P:rRNA processing"/>
    <property type="evidence" value="ECO:0007669"/>
    <property type="project" value="InterPro"/>
</dbReference>
<dbReference type="InterPro" id="IPR015943">
    <property type="entry name" value="WD40/YVTN_repeat-like_dom_sf"/>
</dbReference>
<dbReference type="FunFam" id="2.130.10.10:FF:000200">
    <property type="entry name" value="U3 small nucleolar RNA-associated protein 21"/>
    <property type="match status" value="1"/>
</dbReference>
<feature type="region of interest" description="Disordered" evidence="4">
    <location>
        <begin position="370"/>
        <end position="391"/>
    </location>
</feature>
<dbReference type="SUPFAM" id="SSF50978">
    <property type="entry name" value="WD40 repeat-like"/>
    <property type="match status" value="2"/>
</dbReference>
<evidence type="ECO:0000259" key="5">
    <source>
        <dbReference type="Pfam" id="PF04192"/>
    </source>
</evidence>
<feature type="domain" description="WDR36/Utp21 C-terminal" evidence="5">
    <location>
        <begin position="687"/>
        <end position="888"/>
    </location>
</feature>
<dbReference type="InterPro" id="IPR001680">
    <property type="entry name" value="WD40_rpt"/>
</dbReference>
<feature type="repeat" description="WD" evidence="3">
    <location>
        <begin position="476"/>
        <end position="517"/>
    </location>
</feature>